<dbReference type="SUPFAM" id="SSF54427">
    <property type="entry name" value="NTF2-like"/>
    <property type="match status" value="1"/>
</dbReference>
<evidence type="ECO:0000256" key="1">
    <source>
        <dbReference type="SAM" id="MobiDB-lite"/>
    </source>
</evidence>
<gene>
    <name evidence="3" type="ORF">GCM10011342_25080</name>
</gene>
<protein>
    <recommendedName>
        <fullName evidence="2">DUF4440 domain-containing protein</fullName>
    </recommendedName>
</protein>
<dbReference type="Gene3D" id="3.10.450.50">
    <property type="match status" value="1"/>
</dbReference>
<dbReference type="EMBL" id="BMGH01000001">
    <property type="protein sequence ID" value="GGD15295.1"/>
    <property type="molecule type" value="Genomic_DNA"/>
</dbReference>
<dbReference type="AlphaFoldDB" id="A0A8J2Y6W0"/>
<proteinExistence type="predicted"/>
<name>A0A8J2Y6W0_9PROT</name>
<reference evidence="3" key="1">
    <citation type="journal article" date="2014" name="Int. J. Syst. Evol. Microbiol.">
        <title>Complete genome sequence of Corynebacterium casei LMG S-19264T (=DSM 44701T), isolated from a smear-ripened cheese.</title>
        <authorList>
            <consortium name="US DOE Joint Genome Institute (JGI-PGF)"/>
            <person name="Walter F."/>
            <person name="Albersmeier A."/>
            <person name="Kalinowski J."/>
            <person name="Ruckert C."/>
        </authorList>
    </citation>
    <scope>NUCLEOTIDE SEQUENCE</scope>
    <source>
        <strain evidence="3">CGMCC 1.12921</strain>
    </source>
</reference>
<keyword evidence="4" id="KW-1185">Reference proteome</keyword>
<sequence>MKSEGVAQRAGCDNTQRKGKRGSDDFVDILQAAAALMAAVLPGLPGAGTGANMVDSGADGVRAARAAFNTAIAGGDAGAIAQILAEETVLVAGTNSAVIAGRAEQVAVWTADFADPGRLVYVRKTDKVMLSPLYPMAMETGTWRGAPAGNDTDWVGGAYSAKWRLIDGRWRIEAETYMTTGCGGALCDD</sequence>
<evidence type="ECO:0000313" key="3">
    <source>
        <dbReference type="EMBL" id="GGD15295.1"/>
    </source>
</evidence>
<evidence type="ECO:0000259" key="2">
    <source>
        <dbReference type="Pfam" id="PF14534"/>
    </source>
</evidence>
<feature type="domain" description="DUF4440" evidence="2">
    <location>
        <begin position="61"/>
        <end position="172"/>
    </location>
</feature>
<organism evidence="3 4">
    <name type="scientific">Aquisalinus flavus</name>
    <dbReference type="NCBI Taxonomy" id="1526572"/>
    <lineage>
        <taxon>Bacteria</taxon>
        <taxon>Pseudomonadati</taxon>
        <taxon>Pseudomonadota</taxon>
        <taxon>Alphaproteobacteria</taxon>
        <taxon>Parvularculales</taxon>
        <taxon>Parvularculaceae</taxon>
        <taxon>Aquisalinus</taxon>
    </lineage>
</organism>
<comment type="caution">
    <text evidence="3">The sequence shown here is derived from an EMBL/GenBank/DDBJ whole genome shotgun (WGS) entry which is preliminary data.</text>
</comment>
<feature type="region of interest" description="Disordered" evidence="1">
    <location>
        <begin position="1"/>
        <end position="21"/>
    </location>
</feature>
<evidence type="ECO:0000313" key="4">
    <source>
        <dbReference type="Proteomes" id="UP000613582"/>
    </source>
</evidence>
<reference evidence="3" key="2">
    <citation type="submission" date="2020-09" db="EMBL/GenBank/DDBJ databases">
        <authorList>
            <person name="Sun Q."/>
            <person name="Zhou Y."/>
        </authorList>
    </citation>
    <scope>NUCLEOTIDE SEQUENCE</scope>
    <source>
        <strain evidence="3">CGMCC 1.12921</strain>
    </source>
</reference>
<dbReference type="Pfam" id="PF14534">
    <property type="entry name" value="DUF4440"/>
    <property type="match status" value="1"/>
</dbReference>
<dbReference type="Proteomes" id="UP000613582">
    <property type="component" value="Unassembled WGS sequence"/>
</dbReference>
<dbReference type="InterPro" id="IPR027843">
    <property type="entry name" value="DUF4440"/>
</dbReference>
<accession>A0A8J2Y6W0</accession>
<dbReference type="InterPro" id="IPR032710">
    <property type="entry name" value="NTF2-like_dom_sf"/>
</dbReference>